<sequence length="96" mass="10821">MIVSQDKAIDVKQSATAVNLPPKLNPTMESKEFCVTEAITLCKTHAIRLRTGKFSNNVILHLVLMDIRSKIKEKAQLTEIFFKYGLQTPLTSKEES</sequence>
<proteinExistence type="predicted"/>
<dbReference type="EMBL" id="JBBPBM010000046">
    <property type="protein sequence ID" value="KAK8521925.1"/>
    <property type="molecule type" value="Genomic_DNA"/>
</dbReference>
<name>A0ABR2CQC4_9ROSI</name>
<dbReference type="Proteomes" id="UP001472677">
    <property type="component" value="Unassembled WGS sequence"/>
</dbReference>
<reference evidence="1 2" key="1">
    <citation type="journal article" date="2024" name="G3 (Bethesda)">
        <title>Genome assembly of Hibiscus sabdariffa L. provides insights into metabolisms of medicinal natural products.</title>
        <authorList>
            <person name="Kim T."/>
        </authorList>
    </citation>
    <scope>NUCLEOTIDE SEQUENCE [LARGE SCALE GENOMIC DNA]</scope>
    <source>
        <strain evidence="1">TK-2024</strain>
        <tissue evidence="1">Old leaves</tissue>
    </source>
</reference>
<protein>
    <submittedName>
        <fullName evidence="1">Uncharacterized protein</fullName>
    </submittedName>
</protein>
<gene>
    <name evidence="1" type="ORF">V6N12_066497</name>
</gene>
<accession>A0ABR2CQC4</accession>
<organism evidence="1 2">
    <name type="scientific">Hibiscus sabdariffa</name>
    <name type="common">roselle</name>
    <dbReference type="NCBI Taxonomy" id="183260"/>
    <lineage>
        <taxon>Eukaryota</taxon>
        <taxon>Viridiplantae</taxon>
        <taxon>Streptophyta</taxon>
        <taxon>Embryophyta</taxon>
        <taxon>Tracheophyta</taxon>
        <taxon>Spermatophyta</taxon>
        <taxon>Magnoliopsida</taxon>
        <taxon>eudicotyledons</taxon>
        <taxon>Gunneridae</taxon>
        <taxon>Pentapetalae</taxon>
        <taxon>rosids</taxon>
        <taxon>malvids</taxon>
        <taxon>Malvales</taxon>
        <taxon>Malvaceae</taxon>
        <taxon>Malvoideae</taxon>
        <taxon>Hibiscus</taxon>
    </lineage>
</organism>
<evidence type="ECO:0000313" key="1">
    <source>
        <dbReference type="EMBL" id="KAK8521925.1"/>
    </source>
</evidence>
<evidence type="ECO:0000313" key="2">
    <source>
        <dbReference type="Proteomes" id="UP001472677"/>
    </source>
</evidence>
<keyword evidence="2" id="KW-1185">Reference proteome</keyword>
<comment type="caution">
    <text evidence="1">The sequence shown here is derived from an EMBL/GenBank/DDBJ whole genome shotgun (WGS) entry which is preliminary data.</text>
</comment>